<organism evidence="1 2">
    <name type="scientific">Billgrantia pellis</name>
    <dbReference type="NCBI Taxonomy" id="2606936"/>
    <lineage>
        <taxon>Bacteria</taxon>
        <taxon>Pseudomonadati</taxon>
        <taxon>Pseudomonadota</taxon>
        <taxon>Gammaproteobacteria</taxon>
        <taxon>Oceanospirillales</taxon>
        <taxon>Halomonadaceae</taxon>
        <taxon>Billgrantia</taxon>
    </lineage>
</organism>
<dbReference type="EMBL" id="VTPY01000001">
    <property type="protein sequence ID" value="KAA0014401.1"/>
    <property type="molecule type" value="Genomic_DNA"/>
</dbReference>
<name>A0A7V7G362_9GAMM</name>
<dbReference type="AlphaFoldDB" id="A0A7V7G362"/>
<comment type="caution">
    <text evidence="1">The sequence shown here is derived from an EMBL/GenBank/DDBJ whole genome shotgun (WGS) entry which is preliminary data.</text>
</comment>
<proteinExistence type="predicted"/>
<accession>A0A7V7G362</accession>
<evidence type="ECO:0000313" key="1">
    <source>
        <dbReference type="EMBL" id="KAA0014401.1"/>
    </source>
</evidence>
<reference evidence="1 2" key="1">
    <citation type="submission" date="2019-08" db="EMBL/GenBank/DDBJ databases">
        <title>Bioinformatics analysis of the strain L3 and L5.</title>
        <authorList>
            <person name="Li X."/>
        </authorList>
    </citation>
    <scope>NUCLEOTIDE SEQUENCE [LARGE SCALE GENOMIC DNA]</scope>
    <source>
        <strain evidence="1 2">L5</strain>
    </source>
</reference>
<dbReference type="RefSeq" id="WP_149326611.1">
    <property type="nucleotide sequence ID" value="NZ_VTPY01000001.1"/>
</dbReference>
<protein>
    <submittedName>
        <fullName evidence="1">Uncharacterized protein</fullName>
    </submittedName>
</protein>
<dbReference type="Proteomes" id="UP000486760">
    <property type="component" value="Unassembled WGS sequence"/>
</dbReference>
<evidence type="ECO:0000313" key="2">
    <source>
        <dbReference type="Proteomes" id="UP000486760"/>
    </source>
</evidence>
<sequence length="103" mass="11212">MSAYFAPRRYPVGALISCWRYYAQHQGITHPDTQIDAVPAETQPGWWPAFVTAEGVQVVITMSAPAPSAQGARNRLRDLLWQAHLSGAICLSTTTTTIGLEVA</sequence>
<gene>
    <name evidence="1" type="ORF">F0A17_01765</name>
</gene>
<keyword evidence="2" id="KW-1185">Reference proteome</keyword>